<dbReference type="RefSeq" id="WP_020815640.1">
    <property type="nucleotide sequence ID" value="NZ_ATAY01000033.1"/>
</dbReference>
<comment type="similarity">
    <text evidence="1">Belongs to the Tlp family.</text>
</comment>
<feature type="region of interest" description="Disordered" evidence="2">
    <location>
        <begin position="38"/>
        <end position="76"/>
    </location>
</feature>
<sequence length="76" mass="9010">MHKSKPDDRSDNVERIQANINHTIRNMEAADELIEKTDDSKMAKTLEEKNDRRRDALEGFRAEIRDEALDQKRRED</sequence>
<dbReference type="OrthoDB" id="1799076at2"/>
<reference evidence="3 4" key="1">
    <citation type="journal article" date="2013" name="Genome Announc.">
        <title>Draft Genome Sequence of the Cellulolytic Bacterium Clostridium papyrosolvens C7 (ATCC 700395).</title>
        <authorList>
            <person name="Zepeda V."/>
            <person name="Dassa B."/>
            <person name="Borovok I."/>
            <person name="Lamed R."/>
            <person name="Bayer E.A."/>
            <person name="Cate J.H."/>
        </authorList>
    </citation>
    <scope>NUCLEOTIDE SEQUENCE [LARGE SCALE GENOMIC DNA]</scope>
    <source>
        <strain evidence="3 4">C7</strain>
    </source>
</reference>
<dbReference type="Proteomes" id="UP000016860">
    <property type="component" value="Unassembled WGS sequence"/>
</dbReference>
<dbReference type="STRING" id="1330534.L323_10610"/>
<accession>U4R0Z6</accession>
<dbReference type="NCBIfam" id="TIGR03090">
    <property type="entry name" value="SASP_tlp"/>
    <property type="match status" value="1"/>
</dbReference>
<dbReference type="EMBL" id="ATAY01000033">
    <property type="protein sequence ID" value="EPR11829.1"/>
    <property type="molecule type" value="Genomic_DNA"/>
</dbReference>
<evidence type="ECO:0000313" key="3">
    <source>
        <dbReference type="EMBL" id="EPR11829.1"/>
    </source>
</evidence>
<gene>
    <name evidence="1" type="primary">tlp</name>
    <name evidence="3" type="ORF">L323_10610</name>
</gene>
<comment type="caution">
    <text evidence="3">The sequence shown here is derived from an EMBL/GenBank/DDBJ whole genome shotgun (WGS) entry which is preliminary data.</text>
</comment>
<dbReference type="HAMAP" id="MF_01506">
    <property type="entry name" value="Tlp"/>
    <property type="match status" value="1"/>
</dbReference>
<protein>
    <recommendedName>
        <fullName evidence="1">Protein Tlp homolog</fullName>
    </recommendedName>
</protein>
<name>U4R0Z6_9FIRM</name>
<evidence type="ECO:0000256" key="2">
    <source>
        <dbReference type="SAM" id="MobiDB-lite"/>
    </source>
</evidence>
<evidence type="ECO:0000256" key="1">
    <source>
        <dbReference type="HAMAP-Rule" id="MF_01506"/>
    </source>
</evidence>
<dbReference type="PATRIC" id="fig|1330534.3.peg.2117"/>
<dbReference type="InterPro" id="IPR017524">
    <property type="entry name" value="SASP_thioredoxin-like"/>
</dbReference>
<dbReference type="Pfam" id="PF19824">
    <property type="entry name" value="Tlp"/>
    <property type="match status" value="1"/>
</dbReference>
<proteinExistence type="inferred from homology"/>
<dbReference type="AlphaFoldDB" id="U4R0Z6"/>
<evidence type="ECO:0000313" key="4">
    <source>
        <dbReference type="Proteomes" id="UP000016860"/>
    </source>
</evidence>
<organism evidence="3 4">
    <name type="scientific">Ruminiclostridium papyrosolvens C7</name>
    <dbReference type="NCBI Taxonomy" id="1330534"/>
    <lineage>
        <taxon>Bacteria</taxon>
        <taxon>Bacillati</taxon>
        <taxon>Bacillota</taxon>
        <taxon>Clostridia</taxon>
        <taxon>Eubacteriales</taxon>
        <taxon>Oscillospiraceae</taxon>
        <taxon>Ruminiclostridium</taxon>
    </lineage>
</organism>